<dbReference type="EMBL" id="CP036268">
    <property type="protein sequence ID" value="QDT35753.1"/>
    <property type="molecule type" value="Genomic_DNA"/>
</dbReference>
<evidence type="ECO:0000256" key="1">
    <source>
        <dbReference type="ARBA" id="ARBA00022487"/>
    </source>
</evidence>
<dbReference type="KEGG" id="svp:Pan189_01060"/>
<keyword evidence="3" id="KW-0378">Hydrolase</keyword>
<dbReference type="SUPFAM" id="SSF53474">
    <property type="entry name" value="alpha/beta-Hydrolases"/>
    <property type="match status" value="1"/>
</dbReference>
<dbReference type="Proteomes" id="UP000317318">
    <property type="component" value="Chromosome"/>
</dbReference>
<organism evidence="5 6">
    <name type="scientific">Stratiformator vulcanicus</name>
    <dbReference type="NCBI Taxonomy" id="2527980"/>
    <lineage>
        <taxon>Bacteria</taxon>
        <taxon>Pseudomonadati</taxon>
        <taxon>Planctomycetota</taxon>
        <taxon>Planctomycetia</taxon>
        <taxon>Planctomycetales</taxon>
        <taxon>Planctomycetaceae</taxon>
        <taxon>Stratiformator</taxon>
    </lineage>
</organism>
<evidence type="ECO:0000256" key="3">
    <source>
        <dbReference type="ARBA" id="ARBA00022801"/>
    </source>
</evidence>
<proteinExistence type="predicted"/>
<dbReference type="Gene3D" id="3.40.50.1820">
    <property type="entry name" value="alpha/beta hydrolase"/>
    <property type="match status" value="1"/>
</dbReference>
<feature type="domain" description="4-O-methyl-glucuronoyl methylesterase-like" evidence="4">
    <location>
        <begin position="225"/>
        <end position="372"/>
    </location>
</feature>
<dbReference type="OrthoDB" id="9809261at2"/>
<gene>
    <name evidence="5" type="ORF">Pan189_01060</name>
</gene>
<name>A0A517QW06_9PLAN</name>
<keyword evidence="6" id="KW-1185">Reference proteome</keyword>
<evidence type="ECO:0000256" key="2">
    <source>
        <dbReference type="ARBA" id="ARBA00022729"/>
    </source>
</evidence>
<dbReference type="RefSeq" id="WP_145362021.1">
    <property type="nucleotide sequence ID" value="NZ_CP036268.1"/>
</dbReference>
<dbReference type="InterPro" id="IPR054579">
    <property type="entry name" value="GCE-like_dom"/>
</dbReference>
<sequence>MSRVQYFLTPLLCVACGGIGSAGELWEPTEAEIKQAEAGRTHLTFREAEVEPYELPPLLKRADGTVVETADEWQARRAELLTLFEEHVYGRLPGPPEEMSFELLSEDMSAVDGKATRRKYRIDCQSGGRTFDFEFHLVIPNGVDPKKVDSAVPVFLLISHRSFKEVGRKKPIDDVLWPVDLLIERGYGTAIFVENQLSPDNRTAFDSGLVELHPQSDPRPADGWGGLAAWGWGASRVLDCFEEIDEVDASKVAVLGHSRGGKSALWAGARDDRFGLVISNNSGCGGAALSRRRFGETIAVILREDRFPYWFAPKFQDYKDREAGLPIDQHMLLALVAPRPLYVASATEDLWADPKGEYQALAHASKVYELHGHDGLDPERPLRVSDPIQTDRLGHHLRPGKHDLSRKDWTHYIDFADHLWPKP</sequence>
<protein>
    <recommendedName>
        <fullName evidence="4">4-O-methyl-glucuronoyl methylesterase-like domain-containing protein</fullName>
    </recommendedName>
</protein>
<dbReference type="Pfam" id="PF22244">
    <property type="entry name" value="GCE_fung"/>
    <property type="match status" value="1"/>
</dbReference>
<dbReference type="AlphaFoldDB" id="A0A517QW06"/>
<reference evidence="5 6" key="1">
    <citation type="submission" date="2019-02" db="EMBL/GenBank/DDBJ databases">
        <title>Deep-cultivation of Planctomycetes and their phenomic and genomic characterization uncovers novel biology.</title>
        <authorList>
            <person name="Wiegand S."/>
            <person name="Jogler M."/>
            <person name="Boedeker C."/>
            <person name="Pinto D."/>
            <person name="Vollmers J."/>
            <person name="Rivas-Marin E."/>
            <person name="Kohn T."/>
            <person name="Peeters S.H."/>
            <person name="Heuer A."/>
            <person name="Rast P."/>
            <person name="Oberbeckmann S."/>
            <person name="Bunk B."/>
            <person name="Jeske O."/>
            <person name="Meyerdierks A."/>
            <person name="Storesund J.E."/>
            <person name="Kallscheuer N."/>
            <person name="Luecker S."/>
            <person name="Lage O.M."/>
            <person name="Pohl T."/>
            <person name="Merkel B.J."/>
            <person name="Hornburger P."/>
            <person name="Mueller R.-W."/>
            <person name="Bruemmer F."/>
            <person name="Labrenz M."/>
            <person name="Spormann A.M."/>
            <person name="Op den Camp H."/>
            <person name="Overmann J."/>
            <person name="Amann R."/>
            <person name="Jetten M.S.M."/>
            <person name="Mascher T."/>
            <person name="Medema M.H."/>
            <person name="Devos D.P."/>
            <person name="Kaster A.-K."/>
            <person name="Ovreas L."/>
            <person name="Rohde M."/>
            <person name="Galperin M.Y."/>
            <person name="Jogler C."/>
        </authorList>
    </citation>
    <scope>NUCLEOTIDE SEQUENCE [LARGE SCALE GENOMIC DNA]</scope>
    <source>
        <strain evidence="5 6">Pan189</strain>
    </source>
</reference>
<evidence type="ECO:0000259" key="4">
    <source>
        <dbReference type="Pfam" id="PF22244"/>
    </source>
</evidence>
<evidence type="ECO:0000313" key="5">
    <source>
        <dbReference type="EMBL" id="QDT35753.1"/>
    </source>
</evidence>
<keyword evidence="1" id="KW-0719">Serine esterase</keyword>
<keyword evidence="2" id="KW-0732">Signal</keyword>
<dbReference type="GO" id="GO:0052689">
    <property type="term" value="F:carboxylic ester hydrolase activity"/>
    <property type="evidence" value="ECO:0007669"/>
    <property type="project" value="UniProtKB-KW"/>
</dbReference>
<dbReference type="InterPro" id="IPR029058">
    <property type="entry name" value="AB_hydrolase_fold"/>
</dbReference>
<evidence type="ECO:0000313" key="6">
    <source>
        <dbReference type="Proteomes" id="UP000317318"/>
    </source>
</evidence>
<accession>A0A517QW06</accession>